<evidence type="ECO:0000313" key="2">
    <source>
        <dbReference type="Proteomes" id="UP000692954"/>
    </source>
</evidence>
<evidence type="ECO:0000313" key="1">
    <source>
        <dbReference type="EMBL" id="CAD8075152.1"/>
    </source>
</evidence>
<dbReference type="EMBL" id="CAJJDN010000033">
    <property type="protein sequence ID" value="CAD8075152.1"/>
    <property type="molecule type" value="Genomic_DNA"/>
</dbReference>
<gene>
    <name evidence="1" type="ORF">PSON_ATCC_30995.1.T0330083</name>
</gene>
<proteinExistence type="predicted"/>
<name>A0A8S1M8L9_9CILI</name>
<dbReference type="AlphaFoldDB" id="A0A8S1M8L9"/>
<reference evidence="1" key="1">
    <citation type="submission" date="2021-01" db="EMBL/GenBank/DDBJ databases">
        <authorList>
            <consortium name="Genoscope - CEA"/>
            <person name="William W."/>
        </authorList>
    </citation>
    <scope>NUCLEOTIDE SEQUENCE</scope>
</reference>
<keyword evidence="2" id="KW-1185">Reference proteome</keyword>
<sequence>MKAIQETYQKGSQRKYFMNQILLAISKEYQKFISYDFIKQTIEVQDGFLLIFFPNRDYKEFLVNSIRGFYKNPLDILQTYRFRVSNTKLAMLDLRMQTFDIDQFNMSISRQLIGQGSLMVAYHGVGDRKFGQEMKSYISLRLYPVVVPDPKITQKILNQKEIDAQMEVTQLDIVESLFGSSFQYSSIDVRLFIFRVIKIQIQNQLNVLVEKLLMLQGS</sequence>
<comment type="caution">
    <text evidence="1">The sequence shown here is derived from an EMBL/GenBank/DDBJ whole genome shotgun (WGS) entry which is preliminary data.</text>
</comment>
<accession>A0A8S1M8L9</accession>
<dbReference type="Proteomes" id="UP000692954">
    <property type="component" value="Unassembled WGS sequence"/>
</dbReference>
<protein>
    <submittedName>
        <fullName evidence="1">Uncharacterized protein</fullName>
    </submittedName>
</protein>
<organism evidence="1 2">
    <name type="scientific">Paramecium sonneborni</name>
    <dbReference type="NCBI Taxonomy" id="65129"/>
    <lineage>
        <taxon>Eukaryota</taxon>
        <taxon>Sar</taxon>
        <taxon>Alveolata</taxon>
        <taxon>Ciliophora</taxon>
        <taxon>Intramacronucleata</taxon>
        <taxon>Oligohymenophorea</taxon>
        <taxon>Peniculida</taxon>
        <taxon>Parameciidae</taxon>
        <taxon>Paramecium</taxon>
    </lineage>
</organism>
<dbReference type="OrthoDB" id="283814at2759"/>